<dbReference type="KEGG" id="mgj:MGM1_2050"/>
<feature type="transmembrane region" description="Helical" evidence="1">
    <location>
        <begin position="183"/>
        <end position="204"/>
    </location>
</feature>
<dbReference type="HOGENOM" id="CLU_879069_0_0_14"/>
<evidence type="ECO:0000256" key="1">
    <source>
        <dbReference type="SAM" id="Phobius"/>
    </source>
</evidence>
<feature type="transmembrane region" description="Helical" evidence="1">
    <location>
        <begin position="30"/>
        <end position="54"/>
    </location>
</feature>
<name>A0A097SSL3_9BACT</name>
<organism evidence="2 3">
    <name type="scientific">Candidatus Malacoplasma girerdii</name>
    <dbReference type="NCBI Taxonomy" id="1318617"/>
    <lineage>
        <taxon>Bacteria</taxon>
        <taxon>Bacillati</taxon>
        <taxon>Mycoplasmatota</taxon>
        <taxon>Mycoplasmoidales</taxon>
        <taxon>Mycoplasmoidaceae</taxon>
        <taxon>Malacoplasma</taxon>
    </lineage>
</organism>
<keyword evidence="1" id="KW-1133">Transmembrane helix</keyword>
<reference evidence="2 3" key="1">
    <citation type="journal article" date="2014" name="PLoS ONE">
        <title>An emerging Mycoplasma associated with trichomoniasis, vaginal infection and disease.</title>
        <authorList>
            <consortium name="Vaginal Microbiome Consortium"/>
            <person name="Fettweis J.M."/>
            <person name="Serrano M.G."/>
            <person name="Huang B."/>
            <person name="Brooks J.P."/>
            <person name="Glascock A.L."/>
            <person name="Sheth N.U."/>
            <person name="Strauss J.F.III."/>
            <person name="Jefferson K.K."/>
            <person name="Buck G.A."/>
        </authorList>
    </citation>
    <scope>NUCLEOTIDE SEQUENCE [LARGE SCALE GENOMIC DNA]</scope>
    <source>
        <strain evidence="2 3">VCU_M1</strain>
    </source>
</reference>
<protein>
    <recommendedName>
        <fullName evidence="4">Transmembrane protein</fullName>
    </recommendedName>
</protein>
<evidence type="ECO:0000313" key="2">
    <source>
        <dbReference type="EMBL" id="AIV03587.1"/>
    </source>
</evidence>
<evidence type="ECO:0008006" key="4">
    <source>
        <dbReference type="Google" id="ProtNLM"/>
    </source>
</evidence>
<keyword evidence="1" id="KW-0812">Transmembrane</keyword>
<proteinExistence type="predicted"/>
<feature type="transmembrane region" description="Helical" evidence="1">
    <location>
        <begin position="139"/>
        <end position="163"/>
    </location>
</feature>
<sequence>MRKTLSSTVEYQKVFKISDRYRHHNPKSTVFILALIGLFFGLTAVGLSIANILIPGNEYQTLFKVTWAKLWFGMFHYFTVQGNTLTIIFYLMWLTLFKTWIFRKRNFNLAICLYMNIIMTVYWVVMFPQWITGGMFDTSVIGIISTIIFHLVCPLIMNVFTFLGVNYPYHEKNPINRIYSNHFVYACLIYVILYAIYCVTINFIPLPINCYRDDQQTIVRLSNMNYITVYGSLTNFNPNCPNAIYVSGKLMIDIESKGSMINATNGFAVIAVYVFFYILITRLNNKLSTPKMMIQKLKELKNNHWDEYQKLVINYAKECQKQ</sequence>
<dbReference type="AlphaFoldDB" id="A0A097SSL3"/>
<dbReference type="Proteomes" id="UP000030066">
    <property type="component" value="Chromosome"/>
</dbReference>
<feature type="transmembrane region" description="Helical" evidence="1">
    <location>
        <begin position="74"/>
        <end position="95"/>
    </location>
</feature>
<feature type="transmembrane region" description="Helical" evidence="1">
    <location>
        <begin position="266"/>
        <end position="283"/>
    </location>
</feature>
<dbReference type="EMBL" id="CP007711">
    <property type="protein sequence ID" value="AIV03587.1"/>
    <property type="molecule type" value="Genomic_DNA"/>
</dbReference>
<feature type="transmembrane region" description="Helical" evidence="1">
    <location>
        <begin position="107"/>
        <end position="127"/>
    </location>
</feature>
<evidence type="ECO:0000313" key="3">
    <source>
        <dbReference type="Proteomes" id="UP000030066"/>
    </source>
</evidence>
<accession>A0A097SSL3</accession>
<dbReference type="STRING" id="1318617.MGM1_2050"/>
<keyword evidence="3" id="KW-1185">Reference proteome</keyword>
<gene>
    <name evidence="2" type="ORF">MGM1_2050</name>
</gene>
<keyword evidence="1" id="KW-0472">Membrane</keyword>